<dbReference type="AlphaFoldDB" id="A0A2N0S027"/>
<dbReference type="Proteomes" id="UP000232688">
    <property type="component" value="Unassembled WGS sequence"/>
</dbReference>
<dbReference type="VEuPathDB" id="FungiDB:RhiirFUN_011777"/>
<organism evidence="1 2">
    <name type="scientific">Rhizophagus irregularis</name>
    <dbReference type="NCBI Taxonomy" id="588596"/>
    <lineage>
        <taxon>Eukaryota</taxon>
        <taxon>Fungi</taxon>
        <taxon>Fungi incertae sedis</taxon>
        <taxon>Mucoromycota</taxon>
        <taxon>Glomeromycotina</taxon>
        <taxon>Glomeromycetes</taxon>
        <taxon>Glomerales</taxon>
        <taxon>Glomeraceae</taxon>
        <taxon>Rhizophagus</taxon>
    </lineage>
</organism>
<accession>A0A2N0S027</accession>
<evidence type="ECO:0000313" key="1">
    <source>
        <dbReference type="EMBL" id="PKC68905.1"/>
    </source>
</evidence>
<dbReference type="VEuPathDB" id="FungiDB:RhiirA1_392538"/>
<name>A0A2N0S027_9GLOM</name>
<dbReference type="VEuPathDB" id="FungiDB:RhiirFUN_000866"/>
<evidence type="ECO:0000313" key="2">
    <source>
        <dbReference type="Proteomes" id="UP000232688"/>
    </source>
</evidence>
<gene>
    <name evidence="1" type="ORF">RhiirA1_392538</name>
</gene>
<sequence length="244" mass="28019">MGGNGRALGALELAVKDFKSFENINFLSIAETVFYQLKCHYEQAIYNRESTKSNAYSTNKSVTCKKGGDSLSLLDIYFESSGRVRFRQFLQISMDMNFGKVGNPVLPRCITLQILGSFWVTKRLIAPDLQRKCKFENNWDSLLKIRKRAKLIPRIYGFKKKEKNKKGRCNKNDQESTYYYFDSISLNATEAPIIAISFHFPVPFYDIHKDWISECNIGPAKILTAAETNLIRSNPKEFRSLHLG</sequence>
<reference evidence="1 2" key="2">
    <citation type="submission" date="2017-10" db="EMBL/GenBank/DDBJ databases">
        <title>Genome analyses suggest a sexual origin of heterokaryosis in a supposedly ancient asexual fungus.</title>
        <authorList>
            <person name="Corradi N."/>
            <person name="Sedzielewska K."/>
            <person name="Noel J."/>
            <person name="Charron P."/>
            <person name="Farinelli L."/>
            <person name="Marton T."/>
            <person name="Kruger M."/>
            <person name="Pelin A."/>
            <person name="Brachmann A."/>
            <person name="Corradi N."/>
        </authorList>
    </citation>
    <scope>NUCLEOTIDE SEQUENCE [LARGE SCALE GENOMIC DNA]</scope>
    <source>
        <strain evidence="1 2">A1</strain>
    </source>
</reference>
<comment type="caution">
    <text evidence="1">The sequence shown here is derived from an EMBL/GenBank/DDBJ whole genome shotgun (WGS) entry which is preliminary data.</text>
</comment>
<proteinExistence type="predicted"/>
<dbReference type="EMBL" id="LLXH01000306">
    <property type="protein sequence ID" value="PKC68905.1"/>
    <property type="molecule type" value="Genomic_DNA"/>
</dbReference>
<protein>
    <submittedName>
        <fullName evidence="1">Uncharacterized protein</fullName>
    </submittedName>
</protein>
<reference evidence="1 2" key="1">
    <citation type="submission" date="2017-10" db="EMBL/GenBank/DDBJ databases">
        <title>Extensive intraspecific genome diversity in a model arbuscular mycorrhizal fungus.</title>
        <authorList>
            <person name="Chen E.C.H."/>
            <person name="Morin E."/>
            <person name="Baudet D."/>
            <person name="Noel J."/>
            <person name="Ndikumana S."/>
            <person name="Charron P."/>
            <person name="St-Onge C."/>
            <person name="Giorgi J."/>
            <person name="Grigoriev I.V."/>
            <person name="Roux C."/>
            <person name="Martin F.M."/>
            <person name="Corradi N."/>
        </authorList>
    </citation>
    <scope>NUCLEOTIDE SEQUENCE [LARGE SCALE GENOMIC DNA]</scope>
    <source>
        <strain evidence="1 2">A1</strain>
    </source>
</reference>